<gene>
    <name evidence="1" type="ORF">SAMN02982985_05799</name>
</gene>
<dbReference type="Proteomes" id="UP000199470">
    <property type="component" value="Unassembled WGS sequence"/>
</dbReference>
<sequence length="116" mass="12884">MSTTPDTAAEPGADTPYFQRHVFFCMNKRDDGRNCCGEHGAEAAQKHAKKRCKELDINGPGKVRINQAGCLDRCDDGPVLVVYPEGVWYTYVDTSDIDEIVDSHLLKGVVVDRLKI</sequence>
<reference evidence="1 2" key="1">
    <citation type="submission" date="2016-10" db="EMBL/GenBank/DDBJ databases">
        <authorList>
            <person name="de Groot N.N."/>
        </authorList>
    </citation>
    <scope>NUCLEOTIDE SEQUENCE [LARGE SCALE GENOMIC DNA]</scope>
    <source>
        <strain evidence="1 2">ATCC 43154</strain>
    </source>
</reference>
<dbReference type="STRING" id="758825.SAMN02982985_05799"/>
<proteinExistence type="predicted"/>
<protein>
    <submittedName>
        <fullName evidence="1">(2Fe-2S) ferredoxin</fullName>
    </submittedName>
</protein>
<accession>A0A1I4UTG5</accession>
<dbReference type="OrthoDB" id="9800597at2"/>
<evidence type="ECO:0000313" key="1">
    <source>
        <dbReference type="EMBL" id="SFM92256.1"/>
    </source>
</evidence>
<dbReference type="EMBL" id="FOTW01000050">
    <property type="protein sequence ID" value="SFM92256.1"/>
    <property type="molecule type" value="Genomic_DNA"/>
</dbReference>
<dbReference type="SUPFAM" id="SSF52833">
    <property type="entry name" value="Thioredoxin-like"/>
    <property type="match status" value="1"/>
</dbReference>
<organism evidence="1 2">
    <name type="scientific">Rugamonas rubra</name>
    <dbReference type="NCBI Taxonomy" id="758825"/>
    <lineage>
        <taxon>Bacteria</taxon>
        <taxon>Pseudomonadati</taxon>
        <taxon>Pseudomonadota</taxon>
        <taxon>Betaproteobacteria</taxon>
        <taxon>Burkholderiales</taxon>
        <taxon>Oxalobacteraceae</taxon>
        <taxon>Telluria group</taxon>
        <taxon>Rugamonas</taxon>
    </lineage>
</organism>
<dbReference type="CDD" id="cd02980">
    <property type="entry name" value="TRX_Fd_family"/>
    <property type="match status" value="1"/>
</dbReference>
<evidence type="ECO:0000313" key="2">
    <source>
        <dbReference type="Proteomes" id="UP000199470"/>
    </source>
</evidence>
<dbReference type="Gene3D" id="3.40.30.10">
    <property type="entry name" value="Glutaredoxin"/>
    <property type="match status" value="1"/>
</dbReference>
<keyword evidence="2" id="KW-1185">Reference proteome</keyword>
<dbReference type="RefSeq" id="WP_093391239.1">
    <property type="nucleotide sequence ID" value="NZ_FOTW01000050.1"/>
</dbReference>
<dbReference type="AlphaFoldDB" id="A0A1I4UTG5"/>
<name>A0A1I4UTG5_9BURK</name>
<dbReference type="InterPro" id="IPR036249">
    <property type="entry name" value="Thioredoxin-like_sf"/>
</dbReference>